<evidence type="ECO:0000313" key="2">
    <source>
        <dbReference type="Proteomes" id="UP000446657"/>
    </source>
</evidence>
<dbReference type="InterPro" id="IPR036412">
    <property type="entry name" value="HAD-like_sf"/>
</dbReference>
<name>A0A844KM13_9FIRM</name>
<protein>
    <submittedName>
        <fullName evidence="1">Uncharacterized protein</fullName>
    </submittedName>
</protein>
<accession>A0A844KM13</accession>
<dbReference type="Proteomes" id="UP000446657">
    <property type="component" value="Unassembled WGS sequence"/>
</dbReference>
<sequence>MDLKKILNGYPQRSADNIIKMIQPYDMVSFDVFDTLLKRDVESESDVFDLVERKYNSTHDKKIDGFKEFRKKAESEAREKNVSKEVTIDDIYTCLNNKTVGEAVVNKLIAADLCSIEKEVETAVCTANQLMMAVFDYCKETGKRILIISDMYWPASFVEELLRNNGIVGYDAIYVSAEYGVQKRQKGALFKVVAEKENIGIKRWVHIGDNKKGDYLSAKSAGIATVNIATHYRNTEYLHKSERTDLDKKVISSFINNRISVIDATGKGEKVEYNDVKLGYEIYGPLLYFFVKWLHDRIPRNVTVFFFARDCYVVKKAYEALYGAEDRYKYFLGSRKSLILAALHKDASLETVARMLKSEQAQMTVHGFLTKLNLNPEDYESEAVASGLKLSTVIYRDRLTENQYFVEFYNRILPDVIDKANQNYEGIKNYINELNSTKDVVVVDIGWRCTMQFCLQEVFPEYNWKGYYLGVREDAVVDAGSQTEGFYLNGENDIEKRCFLASMTALIEIFFSAPHGSVTGYSGNGEAFFAPYECQDDEEHGKFFNDIQNGALRFTTDFGKAAVSEFVNATCSNMLLGLEVLCEKANRRELKKIGNYPFHLGVGVVNAADPKPLWKYIMNPKFFLYDFSNSTWKVAFLKRLIKLKLPYYKIFCWIYRHKE</sequence>
<comment type="caution">
    <text evidence="1">The sequence shown here is derived from an EMBL/GenBank/DDBJ whole genome shotgun (WGS) entry which is preliminary data.</text>
</comment>
<dbReference type="SUPFAM" id="SSF56784">
    <property type="entry name" value="HAD-like"/>
    <property type="match status" value="1"/>
</dbReference>
<proteinExistence type="predicted"/>
<dbReference type="Gene3D" id="1.10.150.400">
    <property type="match status" value="1"/>
</dbReference>
<dbReference type="Gene3D" id="3.40.50.1000">
    <property type="entry name" value="HAD superfamily/HAD-like"/>
    <property type="match status" value="1"/>
</dbReference>
<reference evidence="1 2" key="1">
    <citation type="journal article" date="2019" name="Nat. Med.">
        <title>A library of human gut bacterial isolates paired with longitudinal multiomics data enables mechanistic microbiome research.</title>
        <authorList>
            <person name="Poyet M."/>
            <person name="Groussin M."/>
            <person name="Gibbons S.M."/>
            <person name="Avila-Pacheco J."/>
            <person name="Jiang X."/>
            <person name="Kearney S.M."/>
            <person name="Perrotta A.R."/>
            <person name="Berdy B."/>
            <person name="Zhao S."/>
            <person name="Lieberman T.D."/>
            <person name="Swanson P.K."/>
            <person name="Smith M."/>
            <person name="Roesemann S."/>
            <person name="Alexander J.E."/>
            <person name="Rich S.A."/>
            <person name="Livny J."/>
            <person name="Vlamakis H."/>
            <person name="Clish C."/>
            <person name="Bullock K."/>
            <person name="Deik A."/>
            <person name="Scott J."/>
            <person name="Pierce K.A."/>
            <person name="Xavier R.J."/>
            <person name="Alm E.J."/>
        </authorList>
    </citation>
    <scope>NUCLEOTIDE SEQUENCE [LARGE SCALE GENOMIC DNA]</scope>
    <source>
        <strain evidence="1 2">BIOML-A1</strain>
    </source>
</reference>
<organism evidence="1 2">
    <name type="scientific">Roseburia faecis</name>
    <dbReference type="NCBI Taxonomy" id="301302"/>
    <lineage>
        <taxon>Bacteria</taxon>
        <taxon>Bacillati</taxon>
        <taxon>Bacillota</taxon>
        <taxon>Clostridia</taxon>
        <taxon>Lachnospirales</taxon>
        <taxon>Lachnospiraceae</taxon>
        <taxon>Roseburia</taxon>
    </lineage>
</organism>
<dbReference type="AlphaFoldDB" id="A0A844KM13"/>
<gene>
    <name evidence="1" type="ORF">GMD30_07510</name>
</gene>
<dbReference type="InterPro" id="IPR023214">
    <property type="entry name" value="HAD_sf"/>
</dbReference>
<dbReference type="RefSeq" id="WP_155176350.1">
    <property type="nucleotide sequence ID" value="NZ_WNAK01000012.1"/>
</dbReference>
<dbReference type="EMBL" id="WNAL01000012">
    <property type="protein sequence ID" value="MTR81559.1"/>
    <property type="molecule type" value="Genomic_DNA"/>
</dbReference>
<evidence type="ECO:0000313" key="1">
    <source>
        <dbReference type="EMBL" id="MTR81559.1"/>
    </source>
</evidence>